<dbReference type="InParanoid" id="A0A194WTH6"/>
<sequence length="92" mass="9749">MLYFHTGGDRTRLPSGGLVDGTSMSKAGGENFSVDTCCIDKSSSAELSGADGGLFAQKVLPFQMGPTEYTGKKTVVVPRCCQVKEGSQHCQR</sequence>
<keyword evidence="2" id="KW-1185">Reference proteome</keyword>
<dbReference type="GeneID" id="28825644"/>
<name>A0A194WTH6_MOLSC</name>
<evidence type="ECO:0000313" key="1">
    <source>
        <dbReference type="EMBL" id="KUJ10974.1"/>
    </source>
</evidence>
<organism evidence="1 2">
    <name type="scientific">Mollisia scopiformis</name>
    <name type="common">Conifer needle endophyte fungus</name>
    <name type="synonym">Phialocephala scopiformis</name>
    <dbReference type="NCBI Taxonomy" id="149040"/>
    <lineage>
        <taxon>Eukaryota</taxon>
        <taxon>Fungi</taxon>
        <taxon>Dikarya</taxon>
        <taxon>Ascomycota</taxon>
        <taxon>Pezizomycotina</taxon>
        <taxon>Leotiomycetes</taxon>
        <taxon>Helotiales</taxon>
        <taxon>Mollisiaceae</taxon>
        <taxon>Mollisia</taxon>
    </lineage>
</organism>
<dbReference type="AlphaFoldDB" id="A0A194WTH6"/>
<reference evidence="1 2" key="1">
    <citation type="submission" date="2015-10" db="EMBL/GenBank/DDBJ databases">
        <title>Full genome of DAOMC 229536 Phialocephala scopiformis, a fungal endophyte of spruce producing the potent anti-insectan compound rugulosin.</title>
        <authorList>
            <consortium name="DOE Joint Genome Institute"/>
            <person name="Walker A.K."/>
            <person name="Frasz S.L."/>
            <person name="Seifert K.A."/>
            <person name="Miller J.D."/>
            <person name="Mondo S.J."/>
            <person name="Labutti K."/>
            <person name="Lipzen A."/>
            <person name="Dockter R."/>
            <person name="Kennedy M."/>
            <person name="Grigoriev I.V."/>
            <person name="Spatafora J.W."/>
        </authorList>
    </citation>
    <scope>NUCLEOTIDE SEQUENCE [LARGE SCALE GENOMIC DNA]</scope>
    <source>
        <strain evidence="1 2">CBS 120377</strain>
    </source>
</reference>
<protein>
    <submittedName>
        <fullName evidence="1">Uncharacterized protein</fullName>
    </submittedName>
</protein>
<dbReference type="OrthoDB" id="5150140at2759"/>
<evidence type="ECO:0000313" key="2">
    <source>
        <dbReference type="Proteomes" id="UP000070700"/>
    </source>
</evidence>
<dbReference type="EMBL" id="KQ947428">
    <property type="protein sequence ID" value="KUJ10974.1"/>
    <property type="molecule type" value="Genomic_DNA"/>
</dbReference>
<gene>
    <name evidence="1" type="ORF">LY89DRAFT_689500</name>
</gene>
<accession>A0A194WTH6</accession>
<proteinExistence type="predicted"/>
<dbReference type="Proteomes" id="UP000070700">
    <property type="component" value="Unassembled WGS sequence"/>
</dbReference>
<dbReference type="KEGG" id="psco:LY89DRAFT_689500"/>
<dbReference type="RefSeq" id="XP_018065329.1">
    <property type="nucleotide sequence ID" value="XM_018215918.1"/>
</dbReference>